<comment type="caution">
    <text evidence="1">The sequence shown here is derived from an EMBL/GenBank/DDBJ whole genome shotgun (WGS) entry which is preliminary data.</text>
</comment>
<organism evidence="1 2">
    <name type="scientific">Actinoplanes subglobosus</name>
    <dbReference type="NCBI Taxonomy" id="1547892"/>
    <lineage>
        <taxon>Bacteria</taxon>
        <taxon>Bacillati</taxon>
        <taxon>Actinomycetota</taxon>
        <taxon>Actinomycetes</taxon>
        <taxon>Micromonosporales</taxon>
        <taxon>Micromonosporaceae</taxon>
        <taxon>Actinoplanes</taxon>
    </lineage>
</organism>
<sequence>MIPGTRLLLVRHAMPHIEPDVPAEHWHLGAEGLTAARRLAPRIPANAYLVASTEPKAQETLRQVTTASPVRADSSFAEVRRPHEWSDPDVYRATAQAYVQGAPMDGWERHADAVARFDAGVAHHAGLAFPAGQTLVIGTHGLAVTLWLASRFPLRPGYFWARLRLPDLIDVDLSTGTVKV</sequence>
<protein>
    <submittedName>
        <fullName evidence="1">Histidine phosphatase family protein</fullName>
    </submittedName>
</protein>
<keyword evidence="2" id="KW-1185">Reference proteome</keyword>
<gene>
    <name evidence="1" type="ORF">ACFO0C_17120</name>
</gene>
<dbReference type="Gene3D" id="3.40.50.1240">
    <property type="entry name" value="Phosphoglycerate mutase-like"/>
    <property type="match status" value="1"/>
</dbReference>
<dbReference type="Proteomes" id="UP001595867">
    <property type="component" value="Unassembled WGS sequence"/>
</dbReference>
<proteinExistence type="predicted"/>
<evidence type="ECO:0000313" key="2">
    <source>
        <dbReference type="Proteomes" id="UP001595867"/>
    </source>
</evidence>
<evidence type="ECO:0000313" key="1">
    <source>
        <dbReference type="EMBL" id="MFC4066661.1"/>
    </source>
</evidence>
<reference evidence="2" key="1">
    <citation type="journal article" date="2019" name="Int. J. Syst. Evol. Microbiol.">
        <title>The Global Catalogue of Microorganisms (GCM) 10K type strain sequencing project: providing services to taxonomists for standard genome sequencing and annotation.</title>
        <authorList>
            <consortium name="The Broad Institute Genomics Platform"/>
            <consortium name="The Broad Institute Genome Sequencing Center for Infectious Disease"/>
            <person name="Wu L."/>
            <person name="Ma J."/>
        </authorList>
    </citation>
    <scope>NUCLEOTIDE SEQUENCE [LARGE SCALE GENOMIC DNA]</scope>
    <source>
        <strain evidence="2">TBRC 5832</strain>
    </source>
</reference>
<dbReference type="EMBL" id="JBHSBL010000015">
    <property type="protein sequence ID" value="MFC4066661.1"/>
    <property type="molecule type" value="Genomic_DNA"/>
</dbReference>
<dbReference type="SUPFAM" id="SSF53254">
    <property type="entry name" value="Phosphoglycerate mutase-like"/>
    <property type="match status" value="1"/>
</dbReference>
<name>A0ABV8ISN5_9ACTN</name>
<accession>A0ABV8ISN5</accession>
<dbReference type="InterPro" id="IPR029033">
    <property type="entry name" value="His_PPase_superfam"/>
</dbReference>
<dbReference type="RefSeq" id="WP_378067625.1">
    <property type="nucleotide sequence ID" value="NZ_JBHSBL010000015.1"/>
</dbReference>